<dbReference type="InterPro" id="IPR011044">
    <property type="entry name" value="Quino_amine_DH_bsu"/>
</dbReference>
<organism evidence="1 2">
    <name type="scientific">Flavobacterium branchiicola</name>
    <dbReference type="NCBI Taxonomy" id="1114875"/>
    <lineage>
        <taxon>Bacteria</taxon>
        <taxon>Pseudomonadati</taxon>
        <taxon>Bacteroidota</taxon>
        <taxon>Flavobacteriia</taxon>
        <taxon>Flavobacteriales</taxon>
        <taxon>Flavobacteriaceae</taxon>
        <taxon>Flavobacterium</taxon>
    </lineage>
</organism>
<dbReference type="Proteomes" id="UP001595935">
    <property type="component" value="Unassembled WGS sequence"/>
</dbReference>
<evidence type="ECO:0000313" key="2">
    <source>
        <dbReference type="Proteomes" id="UP001595935"/>
    </source>
</evidence>
<dbReference type="SUPFAM" id="SSF50969">
    <property type="entry name" value="YVTN repeat-like/Quinoprotein amine dehydrogenase"/>
    <property type="match status" value="1"/>
</dbReference>
<dbReference type="EMBL" id="JBHSGV010000002">
    <property type="protein sequence ID" value="MFC4746739.1"/>
    <property type="molecule type" value="Genomic_DNA"/>
</dbReference>
<reference evidence="2" key="1">
    <citation type="journal article" date="2019" name="Int. J. Syst. Evol. Microbiol.">
        <title>The Global Catalogue of Microorganisms (GCM) 10K type strain sequencing project: providing services to taxonomists for standard genome sequencing and annotation.</title>
        <authorList>
            <consortium name="The Broad Institute Genomics Platform"/>
            <consortium name="The Broad Institute Genome Sequencing Center for Infectious Disease"/>
            <person name="Wu L."/>
            <person name="Ma J."/>
        </authorList>
    </citation>
    <scope>NUCLEOTIDE SEQUENCE [LARGE SCALE GENOMIC DNA]</scope>
    <source>
        <strain evidence="2">WYCCWR 13023</strain>
    </source>
</reference>
<dbReference type="RefSeq" id="WP_213256242.1">
    <property type="nucleotide sequence ID" value="NZ_JAGYWA010000002.1"/>
</dbReference>
<name>A0ABV9P8U9_9FLAO</name>
<dbReference type="Gene3D" id="2.130.10.10">
    <property type="entry name" value="YVTN repeat-like/Quinoprotein amine dehydrogenase"/>
    <property type="match status" value="1"/>
</dbReference>
<protein>
    <submittedName>
        <fullName evidence="1">YncE family protein</fullName>
    </submittedName>
</protein>
<sequence>MGALLQNTIFGRLKINTVFYRGKAKTNLLTQMYTSFSPDGTRLYATLHNGPDSIAQYSLSPPWDVTTATYLNKSMTMTQNGESQIRGHYFSPDGKKIFVSGTTSKCIYAYQLATAWDVSTISYIGFYPIGTTGYNFFSSDGTMFFNHTGSVLTKYLLSTPWDLNTLTPSQTLNFSTHGFYVTPDGKSILYTKLSGARSVIKISLLNPYDLNTAYTSESIDLSTIIPGGNFYAVNFSPDGLKMFWSSYFTSIWGFDLSKSFKINATLKTT</sequence>
<evidence type="ECO:0000313" key="1">
    <source>
        <dbReference type="EMBL" id="MFC4746739.1"/>
    </source>
</evidence>
<gene>
    <name evidence="1" type="ORF">ACFO5S_04755</name>
</gene>
<dbReference type="InterPro" id="IPR015943">
    <property type="entry name" value="WD40/YVTN_repeat-like_dom_sf"/>
</dbReference>
<keyword evidence="2" id="KW-1185">Reference proteome</keyword>
<accession>A0ABV9P8U9</accession>
<comment type="caution">
    <text evidence="1">The sequence shown here is derived from an EMBL/GenBank/DDBJ whole genome shotgun (WGS) entry which is preliminary data.</text>
</comment>
<proteinExistence type="predicted"/>